<dbReference type="PIRSF" id="PIRSF000390">
    <property type="entry name" value="PLP_StrS"/>
    <property type="match status" value="1"/>
</dbReference>
<keyword evidence="3" id="KW-0032">Aminotransferase</keyword>
<comment type="similarity">
    <text evidence="2">Belongs to the DegT/DnrJ/EryC1 family.</text>
</comment>
<dbReference type="EMBL" id="OX458333">
    <property type="protein sequence ID" value="CAI8952637.1"/>
    <property type="molecule type" value="Genomic_DNA"/>
</dbReference>
<dbReference type="PANTHER" id="PTHR30244:SF30">
    <property type="entry name" value="BLR5990 PROTEIN"/>
    <property type="match status" value="1"/>
</dbReference>
<keyword evidence="1 2" id="KW-0663">Pyridoxal phosphate</keyword>
<dbReference type="Gene3D" id="3.40.640.10">
    <property type="entry name" value="Type I PLP-dependent aspartate aminotransferase-like (Major domain)"/>
    <property type="match status" value="1"/>
</dbReference>
<keyword evidence="4" id="KW-1185">Reference proteome</keyword>
<organism evidence="3 4">
    <name type="scientific">Methylocaldum szegediense</name>
    <dbReference type="NCBI Taxonomy" id="73780"/>
    <lineage>
        <taxon>Bacteria</taxon>
        <taxon>Pseudomonadati</taxon>
        <taxon>Pseudomonadota</taxon>
        <taxon>Gammaproteobacteria</taxon>
        <taxon>Methylococcales</taxon>
        <taxon>Methylococcaceae</taxon>
        <taxon>Methylocaldum</taxon>
    </lineage>
</organism>
<dbReference type="InterPro" id="IPR015422">
    <property type="entry name" value="PyrdxlP-dep_Trfase_small"/>
</dbReference>
<dbReference type="Proteomes" id="UP001162030">
    <property type="component" value="Chromosome"/>
</dbReference>
<dbReference type="InterPro" id="IPR026385">
    <property type="entry name" value="LegC-like"/>
</dbReference>
<keyword evidence="3" id="KW-0808">Transferase</keyword>
<dbReference type="Pfam" id="PF01041">
    <property type="entry name" value="DegT_DnrJ_EryC1"/>
    <property type="match status" value="1"/>
</dbReference>
<dbReference type="InterPro" id="IPR000653">
    <property type="entry name" value="DegT/StrS_aminotransferase"/>
</dbReference>
<dbReference type="GO" id="GO:0008483">
    <property type="term" value="F:transaminase activity"/>
    <property type="evidence" value="ECO:0007669"/>
    <property type="project" value="UniProtKB-KW"/>
</dbReference>
<dbReference type="PANTHER" id="PTHR30244">
    <property type="entry name" value="TRANSAMINASE"/>
    <property type="match status" value="1"/>
</dbReference>
<dbReference type="InterPro" id="IPR015424">
    <property type="entry name" value="PyrdxlP-dep_Trfase"/>
</dbReference>
<dbReference type="RefSeq" id="WP_317963506.1">
    <property type="nucleotide sequence ID" value="NZ_OX458333.1"/>
</dbReference>
<dbReference type="SUPFAM" id="SSF53383">
    <property type="entry name" value="PLP-dependent transferases"/>
    <property type="match status" value="1"/>
</dbReference>
<name>A0ABN8X939_9GAMM</name>
<accession>A0ABN8X939</accession>
<gene>
    <name evidence="3" type="ORF">MSZNOR_4484</name>
</gene>
<evidence type="ECO:0000256" key="1">
    <source>
        <dbReference type="ARBA" id="ARBA00022898"/>
    </source>
</evidence>
<evidence type="ECO:0000256" key="2">
    <source>
        <dbReference type="RuleBase" id="RU004508"/>
    </source>
</evidence>
<sequence length="389" mass="42575">MPSIAEQIVQCLHDALGDVKKPVALHEPCFSGREWGYVKECLDTGWVSSVGSFVDRFESELAAYTGVRHAIATVNGTAALHVCLLLAGIEAGDEVLVPTLTFVATANAISYLGAIPHFVDSDEQSLGVDVRKLRTYLQDVAEMDPSGCRNRFSGRPIKAVIPMHAFGHPVDLDSLATLCRDYGLILIEDAAESLGSHYRGRHVGNWGSLSAVSFNGNKIVTTGGGGAILTNDPELARKAKHITTTAKLPHRWAFVHDQIAYNYRMPNLNAALGCAQLERMDSFVAAKRHLAERYRAAFLGCDGVKVFHEPVYARSNYWLNVLLLDVDQADRRDEVLETLYSLGFLCRPVWAPMHKLPMYAHCPRMNLGCAESLERRIICVPSSAGLGGA</sequence>
<proteinExistence type="inferred from homology"/>
<dbReference type="Gene3D" id="3.90.1150.10">
    <property type="entry name" value="Aspartate Aminotransferase, domain 1"/>
    <property type="match status" value="1"/>
</dbReference>
<evidence type="ECO:0000313" key="3">
    <source>
        <dbReference type="EMBL" id="CAI8952637.1"/>
    </source>
</evidence>
<evidence type="ECO:0000313" key="4">
    <source>
        <dbReference type="Proteomes" id="UP001162030"/>
    </source>
</evidence>
<dbReference type="InterPro" id="IPR015421">
    <property type="entry name" value="PyrdxlP-dep_Trfase_major"/>
</dbReference>
<reference evidence="3 4" key="1">
    <citation type="submission" date="2023-03" db="EMBL/GenBank/DDBJ databases">
        <authorList>
            <person name="Pearce D."/>
        </authorList>
    </citation>
    <scope>NUCLEOTIDE SEQUENCE [LARGE SCALE GENOMIC DNA]</scope>
    <source>
        <strain evidence="3">Msz</strain>
    </source>
</reference>
<protein>
    <submittedName>
        <fullName evidence="3">Aminotransferase DegT</fullName>
    </submittedName>
</protein>
<dbReference type="NCBIfam" id="TIGR04181">
    <property type="entry name" value="NHT_00031"/>
    <property type="match status" value="1"/>
</dbReference>
<dbReference type="CDD" id="cd00616">
    <property type="entry name" value="AHBA_syn"/>
    <property type="match status" value="1"/>
</dbReference>